<evidence type="ECO:0008006" key="3">
    <source>
        <dbReference type="Google" id="ProtNLM"/>
    </source>
</evidence>
<dbReference type="EMBL" id="SNWP01000010">
    <property type="protein sequence ID" value="TDO28415.1"/>
    <property type="molecule type" value="Genomic_DNA"/>
</dbReference>
<dbReference type="RefSeq" id="WP_211340687.1">
    <property type="nucleotide sequence ID" value="NZ_SNWP01000010.1"/>
</dbReference>
<dbReference type="AlphaFoldDB" id="A0A4R6J2L2"/>
<reference evidence="1 2" key="1">
    <citation type="submission" date="2019-03" db="EMBL/GenBank/DDBJ databases">
        <title>Genomic Encyclopedia of Archaeal and Bacterial Type Strains, Phase II (KMG-II): from individual species to whole genera.</title>
        <authorList>
            <person name="Goeker M."/>
        </authorList>
    </citation>
    <scope>NUCLEOTIDE SEQUENCE [LARGE SCALE GENOMIC DNA]</scope>
    <source>
        <strain evidence="1 2">DSM 28323</strain>
    </source>
</reference>
<protein>
    <recommendedName>
        <fullName evidence="3">Restriction endonuclease</fullName>
    </recommendedName>
</protein>
<accession>A0A4R6J2L2</accession>
<organism evidence="1 2">
    <name type="scientific">Sediminibacterium goheungense</name>
    <dbReference type="NCBI Taxonomy" id="1086393"/>
    <lineage>
        <taxon>Bacteria</taxon>
        <taxon>Pseudomonadati</taxon>
        <taxon>Bacteroidota</taxon>
        <taxon>Chitinophagia</taxon>
        <taxon>Chitinophagales</taxon>
        <taxon>Chitinophagaceae</taxon>
        <taxon>Sediminibacterium</taxon>
    </lineage>
</organism>
<evidence type="ECO:0000313" key="2">
    <source>
        <dbReference type="Proteomes" id="UP000295741"/>
    </source>
</evidence>
<gene>
    <name evidence="1" type="ORF">BC659_0480</name>
</gene>
<name>A0A4R6J2L2_9BACT</name>
<sequence length="261" mass="29506">MVENLFKACVQAIEKKILIERANSADKEFHFQNWIRDRIKDTGVNFDAPGRNSFPDFLFVDTPIGFEVKGLAYPGRDKTYDGNSQVPKGLHNGREIFYIFGRYPKQPDGNKYPVLDLIISQGSFLNADSTYTHQNKNAKGFGSYGDIMIRDRKMYVIPTPFSLADGLAHNYTLILDAKKSLGDEFICVGELARKEADNLLTSYSFNLKTNEILVATEPNVNAGKEHFFKAWRLKHQGGDAVSMRALTAIIEELENLPEENE</sequence>
<comment type="caution">
    <text evidence="1">The sequence shown here is derived from an EMBL/GenBank/DDBJ whole genome shotgun (WGS) entry which is preliminary data.</text>
</comment>
<dbReference type="Proteomes" id="UP000295741">
    <property type="component" value="Unassembled WGS sequence"/>
</dbReference>
<proteinExistence type="predicted"/>
<keyword evidence="2" id="KW-1185">Reference proteome</keyword>
<evidence type="ECO:0000313" key="1">
    <source>
        <dbReference type="EMBL" id="TDO28415.1"/>
    </source>
</evidence>